<dbReference type="SUPFAM" id="SSF56112">
    <property type="entry name" value="Protein kinase-like (PK-like)"/>
    <property type="match status" value="1"/>
</dbReference>
<dbReference type="Pfam" id="PF13671">
    <property type="entry name" value="AAA_33"/>
    <property type="match status" value="1"/>
</dbReference>
<dbReference type="SUPFAM" id="SSF52540">
    <property type="entry name" value="P-loop containing nucleoside triphosphate hydrolases"/>
    <property type="match status" value="1"/>
</dbReference>
<feature type="region of interest" description="Disordered" evidence="1">
    <location>
        <begin position="469"/>
        <end position="496"/>
    </location>
</feature>
<evidence type="ECO:0000313" key="2">
    <source>
        <dbReference type="EMBL" id="AKJ96434.1"/>
    </source>
</evidence>
<organism evidence="2 3">
    <name type="scientific">Thioalkalivibrio versutus</name>
    <dbReference type="NCBI Taxonomy" id="106634"/>
    <lineage>
        <taxon>Bacteria</taxon>
        <taxon>Pseudomonadati</taxon>
        <taxon>Pseudomonadota</taxon>
        <taxon>Gammaproteobacteria</taxon>
        <taxon>Chromatiales</taxon>
        <taxon>Ectothiorhodospiraceae</taxon>
        <taxon>Thioalkalivibrio</taxon>
    </lineage>
</organism>
<evidence type="ECO:0000256" key="1">
    <source>
        <dbReference type="SAM" id="MobiDB-lite"/>
    </source>
</evidence>
<dbReference type="PANTHER" id="PTHR43883">
    <property type="entry name" value="SLR0207 PROTEIN"/>
    <property type="match status" value="1"/>
</dbReference>
<dbReference type="Gene3D" id="3.90.1200.10">
    <property type="match status" value="1"/>
</dbReference>
<dbReference type="GO" id="GO:0016740">
    <property type="term" value="F:transferase activity"/>
    <property type="evidence" value="ECO:0007669"/>
    <property type="project" value="UniProtKB-KW"/>
</dbReference>
<accession>A0A0G3G7S3</accession>
<dbReference type="InterPro" id="IPR011009">
    <property type="entry name" value="Kinase-like_dom_sf"/>
</dbReference>
<dbReference type="Proteomes" id="UP000064201">
    <property type="component" value="Chromosome"/>
</dbReference>
<evidence type="ECO:0000313" key="3">
    <source>
        <dbReference type="Proteomes" id="UP000064201"/>
    </source>
</evidence>
<dbReference type="EMBL" id="CP011367">
    <property type="protein sequence ID" value="AKJ96434.1"/>
    <property type="molecule type" value="Genomic_DNA"/>
</dbReference>
<reference evidence="2 3" key="1">
    <citation type="submission" date="2015-04" db="EMBL/GenBank/DDBJ databases">
        <title>Complete Sequence for the Genome of the Thioalkalivibrio versutus D301.</title>
        <authorList>
            <person name="Mu T."/>
            <person name="Zhou J."/>
            <person name="Xu X."/>
        </authorList>
    </citation>
    <scope>NUCLEOTIDE SEQUENCE [LARGE SCALE GENOMIC DNA]</scope>
    <source>
        <strain evidence="2 3">D301</strain>
    </source>
</reference>
<protein>
    <submittedName>
        <fullName evidence="2">Aminoglycoside phosphotransferase</fullName>
    </submittedName>
</protein>
<dbReference type="STRING" id="106634.TVD_05660"/>
<dbReference type="InterPro" id="IPR052732">
    <property type="entry name" value="Cell-binding_unc_protein"/>
</dbReference>
<dbReference type="PANTHER" id="PTHR43883:SF1">
    <property type="entry name" value="GLUCONOKINASE"/>
    <property type="match status" value="1"/>
</dbReference>
<name>A0A0G3G7S3_9GAMM</name>
<dbReference type="PATRIC" id="fig|106634.4.peg.1154"/>
<gene>
    <name evidence="2" type="ORF">TVD_05660</name>
</gene>
<dbReference type="OrthoDB" id="9810277at2"/>
<proteinExistence type="predicted"/>
<dbReference type="RefSeq" id="WP_047251917.1">
    <property type="nucleotide sequence ID" value="NZ_CP011367.1"/>
</dbReference>
<dbReference type="InterPro" id="IPR027417">
    <property type="entry name" value="P-loop_NTPase"/>
</dbReference>
<dbReference type="Gene3D" id="3.40.50.300">
    <property type="entry name" value="P-loop containing nucleotide triphosphate hydrolases"/>
    <property type="match status" value="1"/>
</dbReference>
<keyword evidence="3" id="KW-1185">Reference proteome</keyword>
<keyword evidence="2" id="KW-0808">Transferase</keyword>
<sequence length="520" mass="58147">MTELEQHHKRLHQLVADRGFPAPVPDANTVRTIETHISTVILAGEDAYKFKKPLNLGFLDFSTLDARQHYCETELEVNRRLAPQIYLEVATLNGDDAHPVINGEGPILDYAVHMRRFDRKRQLDHLLDKGQLPAAAMDALGHYIAAFHERTERTDAQSEYGTAEAATQPMLDNFPALKETVRGASDRARLERLEQWTRSEIHRLKATLEARHDEGFVRHGHGDLHLGNLVYVDDENGEEVPVAFDAIEFDPALRWIDVISEIAFTTMDLLARQSRAHAWRLLNAYLDGREDFDGLALLPLYQVYRALIRAKVQGIHGAEAQLPSDEQAAHQAEMARYLALAERLTEPGSPRLILMHGVSGSGKTVISTQIIEALGAVRLRSDIERKRLSDAVSYSADARAQIYGHLRERAQRLLALGLTVVVDATFLTQDQRAPFQRLALEQAAGFAVVACRARDEVLRERLEARTRAGRDASDAGVEVMEQQQPQQEWPAPEEGCIEVAPEAPLDPDALARQLLQPVAS</sequence>
<feature type="compositionally biased region" description="Low complexity" evidence="1">
    <location>
        <begin position="478"/>
        <end position="496"/>
    </location>
</feature>
<dbReference type="KEGG" id="tvr:TVD_05660"/>
<dbReference type="AlphaFoldDB" id="A0A0G3G7S3"/>